<dbReference type="Gene3D" id="3.40.50.620">
    <property type="entry name" value="HUPs"/>
    <property type="match status" value="1"/>
</dbReference>
<feature type="domain" description="Arginyl tRNA synthetase N-terminal" evidence="11">
    <location>
        <begin position="2"/>
        <end position="85"/>
    </location>
</feature>
<comment type="similarity">
    <text evidence="1 8 9">Belongs to the class-I aminoacyl-tRNA synthetase family.</text>
</comment>
<proteinExistence type="inferred from homology"/>
<keyword evidence="4 8" id="KW-0067">ATP-binding</keyword>
<dbReference type="SMART" id="SM01016">
    <property type="entry name" value="Arg_tRNA_synt_N"/>
    <property type="match status" value="1"/>
</dbReference>
<evidence type="ECO:0000256" key="9">
    <source>
        <dbReference type="RuleBase" id="RU363038"/>
    </source>
</evidence>
<comment type="catalytic activity">
    <reaction evidence="7 8">
        <text>tRNA(Arg) + L-arginine + ATP = L-arginyl-tRNA(Arg) + AMP + diphosphate</text>
        <dbReference type="Rhea" id="RHEA:20301"/>
        <dbReference type="Rhea" id="RHEA-COMP:9658"/>
        <dbReference type="Rhea" id="RHEA-COMP:9673"/>
        <dbReference type="ChEBI" id="CHEBI:30616"/>
        <dbReference type="ChEBI" id="CHEBI:32682"/>
        <dbReference type="ChEBI" id="CHEBI:33019"/>
        <dbReference type="ChEBI" id="CHEBI:78442"/>
        <dbReference type="ChEBI" id="CHEBI:78513"/>
        <dbReference type="ChEBI" id="CHEBI:456215"/>
        <dbReference type="EC" id="6.1.1.19"/>
    </reaction>
</comment>
<evidence type="ECO:0000256" key="5">
    <source>
        <dbReference type="ARBA" id="ARBA00022917"/>
    </source>
</evidence>
<evidence type="ECO:0000259" key="11">
    <source>
        <dbReference type="SMART" id="SM01016"/>
    </source>
</evidence>
<name>A0A2H0R3J5_9BACT</name>
<evidence type="ECO:0000313" key="12">
    <source>
        <dbReference type="EMBL" id="PIR41088.1"/>
    </source>
</evidence>
<dbReference type="InterPro" id="IPR035684">
    <property type="entry name" value="ArgRS_core"/>
</dbReference>
<keyword evidence="5 8" id="KW-0648">Protein biosynthesis</keyword>
<protein>
    <recommendedName>
        <fullName evidence="8">Arginine--tRNA ligase</fullName>
        <ecNumber evidence="8">6.1.1.19</ecNumber>
    </recommendedName>
    <alternativeName>
        <fullName evidence="8">Arginyl-tRNA synthetase</fullName>
        <shortName evidence="8">ArgRS</shortName>
    </alternativeName>
</protein>
<evidence type="ECO:0000313" key="13">
    <source>
        <dbReference type="Proteomes" id="UP000230232"/>
    </source>
</evidence>
<evidence type="ECO:0000256" key="7">
    <source>
        <dbReference type="ARBA" id="ARBA00049339"/>
    </source>
</evidence>
<dbReference type="EMBL" id="PCXO01000012">
    <property type="protein sequence ID" value="PIR41088.1"/>
    <property type="molecule type" value="Genomic_DNA"/>
</dbReference>
<feature type="domain" description="DALR anticodon binding" evidence="10">
    <location>
        <begin position="431"/>
        <end position="552"/>
    </location>
</feature>
<dbReference type="PANTHER" id="PTHR11956">
    <property type="entry name" value="ARGINYL-TRNA SYNTHETASE"/>
    <property type="match status" value="1"/>
</dbReference>
<evidence type="ECO:0000256" key="4">
    <source>
        <dbReference type="ARBA" id="ARBA00022840"/>
    </source>
</evidence>
<comment type="caution">
    <text evidence="12">The sequence shown here is derived from an EMBL/GenBank/DDBJ whole genome shotgun (WGS) entry which is preliminary data.</text>
</comment>
<gene>
    <name evidence="8" type="primary">argS</name>
    <name evidence="12" type="ORF">COV31_03025</name>
</gene>
<dbReference type="SMART" id="SM00836">
    <property type="entry name" value="DALR_1"/>
    <property type="match status" value="1"/>
</dbReference>
<dbReference type="InterPro" id="IPR001278">
    <property type="entry name" value="Arg-tRNA-ligase"/>
</dbReference>
<dbReference type="InterPro" id="IPR008909">
    <property type="entry name" value="DALR_anticod-bd"/>
</dbReference>
<dbReference type="Proteomes" id="UP000230232">
    <property type="component" value="Unassembled WGS sequence"/>
</dbReference>
<evidence type="ECO:0000256" key="8">
    <source>
        <dbReference type="HAMAP-Rule" id="MF_00123"/>
    </source>
</evidence>
<keyword evidence="6 8" id="KW-0030">Aminoacyl-tRNA synthetase</keyword>
<dbReference type="Pfam" id="PF00750">
    <property type="entry name" value="tRNA-synt_1d"/>
    <property type="match status" value="1"/>
</dbReference>
<dbReference type="PANTHER" id="PTHR11956:SF5">
    <property type="entry name" value="ARGININE--TRNA LIGASE, CYTOPLASMIC"/>
    <property type="match status" value="1"/>
</dbReference>
<dbReference type="CDD" id="cd00671">
    <property type="entry name" value="ArgRS_core"/>
    <property type="match status" value="1"/>
</dbReference>
<dbReference type="Pfam" id="PF03485">
    <property type="entry name" value="Arg_tRNA_synt_N"/>
    <property type="match status" value="1"/>
</dbReference>
<keyword evidence="8" id="KW-0963">Cytoplasm</keyword>
<dbReference type="InterPro" id="IPR005148">
    <property type="entry name" value="Arg-tRNA-synth_N"/>
</dbReference>
<comment type="subunit">
    <text evidence="8">Monomer.</text>
</comment>
<dbReference type="SUPFAM" id="SSF52374">
    <property type="entry name" value="Nucleotidylyl transferase"/>
    <property type="match status" value="1"/>
</dbReference>
<dbReference type="GO" id="GO:0005737">
    <property type="term" value="C:cytoplasm"/>
    <property type="evidence" value="ECO:0007669"/>
    <property type="project" value="UniProtKB-SubCell"/>
</dbReference>
<evidence type="ECO:0000256" key="3">
    <source>
        <dbReference type="ARBA" id="ARBA00022741"/>
    </source>
</evidence>
<keyword evidence="3 8" id="KW-0547">Nucleotide-binding</keyword>
<evidence type="ECO:0000259" key="10">
    <source>
        <dbReference type="SMART" id="SM00836"/>
    </source>
</evidence>
<comment type="caution">
    <text evidence="8">Lacks conserved residue(s) required for the propagation of feature annotation.</text>
</comment>
<accession>A0A2H0R3J5</accession>
<evidence type="ECO:0000256" key="2">
    <source>
        <dbReference type="ARBA" id="ARBA00022598"/>
    </source>
</evidence>
<dbReference type="PRINTS" id="PR01038">
    <property type="entry name" value="TRNASYNTHARG"/>
</dbReference>
<dbReference type="InterPro" id="IPR009080">
    <property type="entry name" value="tRNAsynth_Ia_anticodon-bd"/>
</dbReference>
<dbReference type="InterPro" id="IPR014729">
    <property type="entry name" value="Rossmann-like_a/b/a_fold"/>
</dbReference>
<dbReference type="AlphaFoldDB" id="A0A2H0R3J5"/>
<dbReference type="Gene3D" id="3.30.1360.70">
    <property type="entry name" value="Arginyl tRNA synthetase N-terminal domain"/>
    <property type="match status" value="1"/>
</dbReference>
<keyword evidence="2 8" id="KW-0436">Ligase</keyword>
<dbReference type="GO" id="GO:0004814">
    <property type="term" value="F:arginine-tRNA ligase activity"/>
    <property type="evidence" value="ECO:0007669"/>
    <property type="project" value="UniProtKB-UniRule"/>
</dbReference>
<comment type="subcellular location">
    <subcellularLocation>
        <location evidence="8">Cytoplasm</location>
    </subcellularLocation>
</comment>
<evidence type="ECO:0000256" key="1">
    <source>
        <dbReference type="ARBA" id="ARBA00005594"/>
    </source>
</evidence>
<sequence>MFSFREKIQTFLKPLSQGVDFEVTYPRPEFGHYATNVAFLRAKQGGGAPNEIAQEIITALRADPVSQNFFGELSVAGPGFINMKLAQSALNQGLKDLVLGDLANFGQNNFGGGKKVNLEFISANPTGPLVVVAGRAAAYGDALARILDFSGFKVTREYFINDAGRQVDILGRSVARRYQESAGLKVDFPDDFYQGDYVVQIAKDLQESGIFSGSVEDFEDLAKVAQDFAIEKIINQIKETTEKFGIKFDNWFSERKELQDSGKVTAVLKELTAAGHTYEEGGAVWFTGTKFGLEQDIVVRRSGETQMTTYIASDFAYAKSKAERGFDLNIYLFGADHHGDVPRVYAGVEALGLGREKFKIILHQMVLLKKGETLVRMSKRKGEVIFLADLLQEVPVDVVRFFFLMQSLDTQTEFDLDLAKELSNKNPVYYAQYAQARVRSIEKKIVAGGLSWRDQVLGELDQPGQELVVEIYRFPEVIEAIAKDLQVHRLTTYISELAGKVHHFYDNHRILTGREEVVFETDGPGNMAVLWASAEVLKKALTLLGVSTPEQM</sequence>
<dbReference type="EC" id="6.1.1.19" evidence="8"/>
<evidence type="ECO:0000256" key="6">
    <source>
        <dbReference type="ARBA" id="ARBA00023146"/>
    </source>
</evidence>
<dbReference type="GO" id="GO:0005524">
    <property type="term" value="F:ATP binding"/>
    <property type="evidence" value="ECO:0007669"/>
    <property type="project" value="UniProtKB-UniRule"/>
</dbReference>
<reference evidence="12 13" key="1">
    <citation type="submission" date="2017-09" db="EMBL/GenBank/DDBJ databases">
        <title>Depth-based differentiation of microbial function through sediment-hosted aquifers and enrichment of novel symbionts in the deep terrestrial subsurface.</title>
        <authorList>
            <person name="Probst A.J."/>
            <person name="Ladd B."/>
            <person name="Jarett J.K."/>
            <person name="Geller-Mcgrath D.E."/>
            <person name="Sieber C.M."/>
            <person name="Emerson J.B."/>
            <person name="Anantharaman K."/>
            <person name="Thomas B.C."/>
            <person name="Malmstrom R."/>
            <person name="Stieglmeier M."/>
            <person name="Klingl A."/>
            <person name="Woyke T."/>
            <person name="Ryan C.M."/>
            <person name="Banfield J.F."/>
        </authorList>
    </citation>
    <scope>NUCLEOTIDE SEQUENCE [LARGE SCALE GENOMIC DNA]</scope>
    <source>
        <strain evidence="12">CG10_big_fil_rev_8_21_14_0_10_46_23</strain>
    </source>
</reference>
<dbReference type="GO" id="GO:0006420">
    <property type="term" value="P:arginyl-tRNA aminoacylation"/>
    <property type="evidence" value="ECO:0007669"/>
    <property type="project" value="UniProtKB-UniRule"/>
</dbReference>
<dbReference type="Gene3D" id="1.10.730.10">
    <property type="entry name" value="Isoleucyl-tRNA Synthetase, Domain 1"/>
    <property type="match status" value="1"/>
</dbReference>
<organism evidence="12 13">
    <name type="scientific">Candidatus Yanofskybacteria bacterium CG10_big_fil_rev_8_21_14_0_10_46_23</name>
    <dbReference type="NCBI Taxonomy" id="1975098"/>
    <lineage>
        <taxon>Bacteria</taxon>
        <taxon>Candidatus Yanofskyibacteriota</taxon>
    </lineage>
</organism>
<dbReference type="NCBIfam" id="TIGR00456">
    <property type="entry name" value="argS"/>
    <property type="match status" value="1"/>
</dbReference>
<dbReference type="SUPFAM" id="SSF47323">
    <property type="entry name" value="Anticodon-binding domain of a subclass of class I aminoacyl-tRNA synthetases"/>
    <property type="match status" value="1"/>
</dbReference>
<dbReference type="InterPro" id="IPR036695">
    <property type="entry name" value="Arg-tRNA-synth_N_sf"/>
</dbReference>
<dbReference type="SUPFAM" id="SSF55190">
    <property type="entry name" value="Arginyl-tRNA synthetase (ArgRS), N-terminal 'additional' domain"/>
    <property type="match status" value="1"/>
</dbReference>
<dbReference type="Pfam" id="PF05746">
    <property type="entry name" value="DALR_1"/>
    <property type="match status" value="1"/>
</dbReference>
<dbReference type="HAMAP" id="MF_00123">
    <property type="entry name" value="Arg_tRNA_synth"/>
    <property type="match status" value="1"/>
</dbReference>